<evidence type="ECO:0000256" key="4">
    <source>
        <dbReference type="RuleBase" id="RU004003"/>
    </source>
</evidence>
<dbReference type="InterPro" id="IPR050810">
    <property type="entry name" value="Bact_Secretion_Sys_Channel"/>
</dbReference>
<proteinExistence type="inferred from homology"/>
<accession>A0A285GVT5</accession>
<dbReference type="PRINTS" id="PR00811">
    <property type="entry name" value="BCTERIALGSPD"/>
</dbReference>
<dbReference type="AlphaFoldDB" id="A0A285GVT5"/>
<dbReference type="Proteomes" id="UP000219573">
    <property type="component" value="Unassembled WGS sequence"/>
</dbReference>
<keyword evidence="2" id="KW-0732">Signal</keyword>
<gene>
    <name evidence="7" type="ORF">SAMN06265827_11118</name>
</gene>
<dbReference type="PANTHER" id="PTHR30332:SF24">
    <property type="entry name" value="SECRETIN GSPD-RELATED"/>
    <property type="match status" value="1"/>
</dbReference>
<dbReference type="SUPFAM" id="SSF54106">
    <property type="entry name" value="LysM domain"/>
    <property type="match status" value="2"/>
</dbReference>
<dbReference type="RefSeq" id="WP_253250717.1">
    <property type="nucleotide sequence ID" value="NZ_OBDZ01000011.1"/>
</dbReference>
<sequence length="520" mass="58283">MKRIKSKRRTISIIGFVVLVTLIVLSYSSLAAEDKINLSFKGVDLRDAFRALADVAGMNVITDSTVKGRVTVNLKDISFIKSIELLTMTNGLGYRVVGNTILIGNPESLRESFDKKVTEVFKLENANPEEVKNSLSILLREDSLKIDNRTKSIIVTAYEDEMDQIKKVIKELDKPNKQVVIEARIEDISRDKLDNMGIDWSFATGTTSNGSSIIWDNNDNEQVKKPNQFEIGNIGIEYQSVLAALNENGDSVTLANPHLATVDGKEAIINIGQEIPVIRETKDDDEVTREVEFRTVGTILKLTPRVNDGAVTLSINQEVSEVNSYVENMPVINTKNVTTNIMVEDGKTIAIGGLISDKQIEKLSKVPLLGDMPILGKIFSKRRVDNEKRELVIFITPKIIDTEKDNSNELWGEDIKPFRYEVKKADTFWSIAKLFKVSFAKIMVYNNIDSPEKLEVGQGLLIPVPKNRYYRLKASDSINNIAKKYDVSIDDLKRINGLEVFQSKEDAELVLPVAVEEVDK</sequence>
<dbReference type="Gene3D" id="3.30.1370.130">
    <property type="match status" value="1"/>
</dbReference>
<dbReference type="PROSITE" id="PS51782">
    <property type="entry name" value="LYSM"/>
    <property type="match status" value="1"/>
</dbReference>
<organism evidence="7 8">
    <name type="scientific">Orenia metallireducens</name>
    <dbReference type="NCBI Taxonomy" id="1413210"/>
    <lineage>
        <taxon>Bacteria</taxon>
        <taxon>Bacillati</taxon>
        <taxon>Bacillota</taxon>
        <taxon>Clostridia</taxon>
        <taxon>Halanaerobiales</taxon>
        <taxon>Halobacteroidaceae</taxon>
        <taxon>Orenia</taxon>
    </lineage>
</organism>
<reference evidence="8" key="1">
    <citation type="submission" date="2017-09" db="EMBL/GenBank/DDBJ databases">
        <authorList>
            <person name="Varghese N."/>
            <person name="Submissions S."/>
        </authorList>
    </citation>
    <scope>NUCLEOTIDE SEQUENCE [LARGE SCALE GENOMIC DNA]</scope>
    <source>
        <strain evidence="8">MSL47</strain>
    </source>
</reference>
<dbReference type="Gene3D" id="3.30.1370.120">
    <property type="match status" value="1"/>
</dbReference>
<dbReference type="InterPro" id="IPR018392">
    <property type="entry name" value="LysM"/>
</dbReference>
<dbReference type="InterPro" id="IPR001775">
    <property type="entry name" value="GspD/PilQ"/>
</dbReference>
<evidence type="ECO:0000256" key="3">
    <source>
        <dbReference type="ARBA" id="ARBA00023136"/>
    </source>
</evidence>
<dbReference type="Pfam" id="PF03958">
    <property type="entry name" value="Secretin_N"/>
    <property type="match status" value="1"/>
</dbReference>
<keyword evidence="3" id="KW-0472">Membrane</keyword>
<keyword evidence="8" id="KW-1185">Reference proteome</keyword>
<dbReference type="InterPro" id="IPR004846">
    <property type="entry name" value="T2SS/T3SS_dom"/>
</dbReference>
<evidence type="ECO:0000256" key="5">
    <source>
        <dbReference type="RuleBase" id="RU004004"/>
    </source>
</evidence>
<dbReference type="InterPro" id="IPR036779">
    <property type="entry name" value="LysM_dom_sf"/>
</dbReference>
<comment type="subcellular location">
    <subcellularLocation>
        <location evidence="5">Cell outer membrane</location>
    </subcellularLocation>
    <subcellularLocation>
        <location evidence="1">Membrane</location>
    </subcellularLocation>
</comment>
<dbReference type="Pfam" id="PF01476">
    <property type="entry name" value="LysM"/>
    <property type="match status" value="2"/>
</dbReference>
<dbReference type="Gene3D" id="3.10.350.10">
    <property type="entry name" value="LysM domain"/>
    <property type="match status" value="2"/>
</dbReference>
<evidence type="ECO:0000313" key="8">
    <source>
        <dbReference type="Proteomes" id="UP000219573"/>
    </source>
</evidence>
<dbReference type="Pfam" id="PF00263">
    <property type="entry name" value="Secretin"/>
    <property type="match status" value="1"/>
</dbReference>
<dbReference type="GO" id="GO:0015627">
    <property type="term" value="C:type II protein secretion system complex"/>
    <property type="evidence" value="ECO:0007669"/>
    <property type="project" value="TreeGrafter"/>
</dbReference>
<name>A0A285GVT5_9FIRM</name>
<evidence type="ECO:0000313" key="7">
    <source>
        <dbReference type="EMBL" id="SNY27404.1"/>
    </source>
</evidence>
<dbReference type="SMART" id="SM00257">
    <property type="entry name" value="LysM"/>
    <property type="match status" value="2"/>
</dbReference>
<keyword evidence="5" id="KW-0813">Transport</keyword>
<dbReference type="STRING" id="1413210.U472_02780"/>
<dbReference type="CDD" id="cd00118">
    <property type="entry name" value="LysM"/>
    <property type="match status" value="2"/>
</dbReference>
<dbReference type="GO" id="GO:0009279">
    <property type="term" value="C:cell outer membrane"/>
    <property type="evidence" value="ECO:0007669"/>
    <property type="project" value="UniProtKB-SubCell"/>
</dbReference>
<dbReference type="PANTHER" id="PTHR30332">
    <property type="entry name" value="PROBABLE GENERAL SECRETION PATHWAY PROTEIN D"/>
    <property type="match status" value="1"/>
</dbReference>
<dbReference type="EMBL" id="OBDZ01000011">
    <property type="protein sequence ID" value="SNY27404.1"/>
    <property type="molecule type" value="Genomic_DNA"/>
</dbReference>
<comment type="similarity">
    <text evidence="4">Belongs to the bacterial secretin family.</text>
</comment>
<evidence type="ECO:0000256" key="2">
    <source>
        <dbReference type="ARBA" id="ARBA00022729"/>
    </source>
</evidence>
<feature type="domain" description="LysM" evidence="6">
    <location>
        <begin position="418"/>
        <end position="462"/>
    </location>
</feature>
<dbReference type="InterPro" id="IPR005644">
    <property type="entry name" value="NolW-like"/>
</dbReference>
<evidence type="ECO:0000259" key="6">
    <source>
        <dbReference type="PROSITE" id="PS51782"/>
    </source>
</evidence>
<dbReference type="GO" id="GO:0009306">
    <property type="term" value="P:protein secretion"/>
    <property type="evidence" value="ECO:0007669"/>
    <property type="project" value="InterPro"/>
</dbReference>
<protein>
    <submittedName>
        <fullName evidence="7">Type IV pilus assembly protein PilQ</fullName>
    </submittedName>
</protein>
<evidence type="ECO:0000256" key="1">
    <source>
        <dbReference type="ARBA" id="ARBA00004370"/>
    </source>
</evidence>
<dbReference type="InterPro" id="IPR038591">
    <property type="entry name" value="NolW-like_sf"/>
</dbReference>